<evidence type="ECO:0000313" key="4">
    <source>
        <dbReference type="Proteomes" id="UP000197068"/>
    </source>
</evidence>
<organism evidence="3 4">
    <name type="scientific">Colwellia marinimaniae</name>
    <dbReference type="NCBI Taxonomy" id="1513592"/>
    <lineage>
        <taxon>Bacteria</taxon>
        <taxon>Pseudomonadati</taxon>
        <taxon>Pseudomonadota</taxon>
        <taxon>Gammaproteobacteria</taxon>
        <taxon>Alteromonadales</taxon>
        <taxon>Colwelliaceae</taxon>
        <taxon>Colwellia</taxon>
    </lineage>
</organism>
<name>A0ABQ0MRI7_9GAMM</name>
<dbReference type="PANTHER" id="PTHR40252">
    <property type="entry name" value="BLR0328 PROTEIN"/>
    <property type="match status" value="1"/>
</dbReference>
<reference evidence="3 4" key="1">
    <citation type="submission" date="2017-06" db="EMBL/GenBank/DDBJ databases">
        <title>Whole Genome Sequences of Colwellia marinimaniae MTCD1.</title>
        <authorList>
            <person name="Kusumoto H."/>
            <person name="Inoue M."/>
            <person name="Tanikawa K."/>
            <person name="Maeji H."/>
            <person name="Cameron J.H."/>
            <person name="Bartlett D.H."/>
        </authorList>
    </citation>
    <scope>NUCLEOTIDE SEQUENCE [LARGE SCALE GENOMIC DNA]</scope>
    <source>
        <strain evidence="3 4">MTCD1</strain>
    </source>
</reference>
<dbReference type="Pfam" id="PF10442">
    <property type="entry name" value="FIST_C"/>
    <property type="match status" value="1"/>
</dbReference>
<evidence type="ECO:0008006" key="5">
    <source>
        <dbReference type="Google" id="ProtNLM"/>
    </source>
</evidence>
<feature type="domain" description="FIST C-domain" evidence="2">
    <location>
        <begin position="221"/>
        <end position="361"/>
    </location>
</feature>
<dbReference type="SMART" id="SM01204">
    <property type="entry name" value="FIST_C"/>
    <property type="match status" value="1"/>
</dbReference>
<dbReference type="Proteomes" id="UP000197068">
    <property type="component" value="Unassembled WGS sequence"/>
</dbReference>
<protein>
    <recommendedName>
        <fullName evidence="5">Histidine kinase</fullName>
    </recommendedName>
</protein>
<feature type="domain" description="FIST" evidence="1">
    <location>
        <begin position="31"/>
        <end position="220"/>
    </location>
</feature>
<dbReference type="Pfam" id="PF08495">
    <property type="entry name" value="FIST"/>
    <property type="match status" value="1"/>
</dbReference>
<proteinExistence type="predicted"/>
<evidence type="ECO:0000259" key="1">
    <source>
        <dbReference type="SMART" id="SM00897"/>
    </source>
</evidence>
<dbReference type="EMBL" id="BDQM01000003">
    <property type="protein sequence ID" value="GAW94983.1"/>
    <property type="molecule type" value="Genomic_DNA"/>
</dbReference>
<dbReference type="SMART" id="SM00897">
    <property type="entry name" value="FIST"/>
    <property type="match status" value="1"/>
</dbReference>
<dbReference type="InterPro" id="IPR013702">
    <property type="entry name" value="FIST_domain_N"/>
</dbReference>
<accession>A0ABQ0MRI7</accession>
<comment type="caution">
    <text evidence="3">The sequence shown here is derived from an EMBL/GenBank/DDBJ whole genome shotgun (WGS) entry which is preliminary data.</text>
</comment>
<evidence type="ECO:0000259" key="2">
    <source>
        <dbReference type="SMART" id="SM01204"/>
    </source>
</evidence>
<dbReference type="InterPro" id="IPR019494">
    <property type="entry name" value="FIST_C"/>
</dbReference>
<dbReference type="PANTHER" id="PTHR40252:SF2">
    <property type="entry name" value="BLR0328 PROTEIN"/>
    <property type="match status" value="1"/>
</dbReference>
<sequence>MNTILFTWHTHSDTLSDFKHALTIAQNSGAKSLLLLTCSQNHYPEAELSSLLRACPLTIFGGIYPMLTWKNTLIKQGALIIGFKEAFDVTLFSQLHQVTNEDKLEDLITNTLEQKNNYCAHDDFLMFYDSRINNIEDFIDCLFECLDHGINIAGGGAGSLDFIQRPCIYSNQGLHSNVALLVTLPSKLNIGVAHGWKIFQGPFLVSDAHGQTVQGLNYQPALEVYCQAIESASEFRFNGSNFFDIAKNFPLGIEDINNNLLVRDPIATHNNHLQCAGNIPINSMVYLLESNSEALISSAEQAAITAFTATTEITSAAMIFDCISRELYLADKFEHELDTIAKHCPTPVLFGVLSLGEVANSPNGAIALLNKSIVISSW</sequence>
<dbReference type="RefSeq" id="WP_057179225.1">
    <property type="nucleotide sequence ID" value="NZ_BDQM01000003.1"/>
</dbReference>
<gene>
    <name evidence="3" type="ORF">MTCD1_00582</name>
</gene>
<evidence type="ECO:0000313" key="3">
    <source>
        <dbReference type="EMBL" id="GAW94983.1"/>
    </source>
</evidence>
<keyword evidence="4" id="KW-1185">Reference proteome</keyword>